<feature type="region of interest" description="Disordered" evidence="1">
    <location>
        <begin position="229"/>
        <end position="259"/>
    </location>
</feature>
<organism evidence="2 3">
    <name type="scientific">Scleropages formosus</name>
    <name type="common">Asian bonytongue</name>
    <name type="synonym">Osteoglossum formosum</name>
    <dbReference type="NCBI Taxonomy" id="113540"/>
    <lineage>
        <taxon>Eukaryota</taxon>
        <taxon>Metazoa</taxon>
        <taxon>Chordata</taxon>
        <taxon>Craniata</taxon>
        <taxon>Vertebrata</taxon>
        <taxon>Euteleostomi</taxon>
        <taxon>Actinopterygii</taxon>
        <taxon>Neopterygii</taxon>
        <taxon>Teleostei</taxon>
        <taxon>Osteoglossocephala</taxon>
        <taxon>Osteoglossomorpha</taxon>
        <taxon>Osteoglossiformes</taxon>
        <taxon>Osteoglossidae</taxon>
        <taxon>Scleropages</taxon>
    </lineage>
</organism>
<sequence>MESKEGGREGGEGWGGDHFMSPVSVSTDKMKKGALNFLSRKNQSLFDPKLEIKELENADFVWDSLAIPESGTANVRFRPTVKHNSSSSDVLQGFAVPTPKAPLLPSINGLHTPERVNGDQNSRSGPLAIRHSVEGEIFIPPPPSMAPPPPPQFIPPPPESTGSSPSPLALLQAAKEREKQKRTMSEENYTKTNSSSELPTMRIYSAESRPNSIMKKMLEMDQKHLLPQVDSTSDDWGTPFSDEESGDVFPKKKQLSQSQSLDLGKLESKEAKRVQASSVKPIARCFSIHAGALGDTFQGFSFVMAAAQLIQQTPRRHSDRLLQPPADKERCSSPAPTAERNSRQFRTRNKKPTHFYRNARLDLHSSKTAHVAAAGGAAAETRRSVRDQPWWSGRPPQPQRAAARPRMETPPPPSGHRTRITPGHFVFEPSCFDPHGRDAAREAPFSE</sequence>
<feature type="region of interest" description="Disordered" evidence="1">
    <location>
        <begin position="137"/>
        <end position="197"/>
    </location>
</feature>
<feature type="compositionally biased region" description="Basic and acidic residues" evidence="1">
    <location>
        <begin position="1"/>
        <end position="11"/>
    </location>
</feature>
<proteinExistence type="predicted"/>
<protein>
    <submittedName>
        <fullName evidence="2">Uncharacterized protein</fullName>
    </submittedName>
</protein>
<feature type="region of interest" description="Disordered" evidence="1">
    <location>
        <begin position="315"/>
        <end position="351"/>
    </location>
</feature>
<evidence type="ECO:0000313" key="3">
    <source>
        <dbReference type="Proteomes" id="UP000034805"/>
    </source>
</evidence>
<accession>A0A0P7WVY4</accession>
<evidence type="ECO:0000256" key="1">
    <source>
        <dbReference type="SAM" id="MobiDB-lite"/>
    </source>
</evidence>
<feature type="compositionally biased region" description="Basic and acidic residues" evidence="1">
    <location>
        <begin position="174"/>
        <end position="189"/>
    </location>
</feature>
<feature type="compositionally biased region" description="Pro residues" evidence="1">
    <location>
        <begin position="139"/>
        <end position="159"/>
    </location>
</feature>
<gene>
    <name evidence="2" type="ORF">Z043_115720</name>
</gene>
<feature type="region of interest" description="Disordered" evidence="1">
    <location>
        <begin position="374"/>
        <end position="447"/>
    </location>
</feature>
<reference evidence="2 3" key="1">
    <citation type="submission" date="2015-08" db="EMBL/GenBank/DDBJ databases">
        <title>The genome of the Asian arowana (Scleropages formosus).</title>
        <authorList>
            <person name="Tan M.H."/>
            <person name="Gan H.M."/>
            <person name="Croft L.J."/>
            <person name="Austin C.M."/>
        </authorList>
    </citation>
    <scope>NUCLEOTIDE SEQUENCE [LARGE SCALE GENOMIC DNA]</scope>
    <source>
        <strain evidence="2">Aro1</strain>
    </source>
</reference>
<comment type="caution">
    <text evidence="2">The sequence shown here is derived from an EMBL/GenBank/DDBJ whole genome shotgun (WGS) entry which is preliminary data.</text>
</comment>
<dbReference type="Proteomes" id="UP000034805">
    <property type="component" value="Unassembled WGS sequence"/>
</dbReference>
<evidence type="ECO:0000313" key="2">
    <source>
        <dbReference type="EMBL" id="KPP65832.1"/>
    </source>
</evidence>
<dbReference type="AlphaFoldDB" id="A0A0P7WVY4"/>
<dbReference type="EMBL" id="JARO02006045">
    <property type="protein sequence ID" value="KPP65832.1"/>
    <property type="molecule type" value="Genomic_DNA"/>
</dbReference>
<feature type="region of interest" description="Disordered" evidence="1">
    <location>
        <begin position="1"/>
        <end position="22"/>
    </location>
</feature>
<name>A0A0P7WVY4_SCLFO</name>